<dbReference type="Proteomes" id="UP000095287">
    <property type="component" value="Unplaced"/>
</dbReference>
<accession>A0A1I7Y395</accession>
<dbReference type="AlphaFoldDB" id="A0A1I7Y395"/>
<reference evidence="2" key="1">
    <citation type="submission" date="2016-11" db="UniProtKB">
        <authorList>
            <consortium name="WormBaseParasite"/>
        </authorList>
    </citation>
    <scope>IDENTIFICATION</scope>
</reference>
<evidence type="ECO:0000313" key="1">
    <source>
        <dbReference type="Proteomes" id="UP000095287"/>
    </source>
</evidence>
<evidence type="ECO:0000313" key="2">
    <source>
        <dbReference type="WBParaSite" id="L893_g12158.t1"/>
    </source>
</evidence>
<dbReference type="WBParaSite" id="L893_g12158.t1">
    <property type="protein sequence ID" value="L893_g12158.t1"/>
    <property type="gene ID" value="L893_g12158"/>
</dbReference>
<organism evidence="1 2">
    <name type="scientific">Steinernema glaseri</name>
    <dbReference type="NCBI Taxonomy" id="37863"/>
    <lineage>
        <taxon>Eukaryota</taxon>
        <taxon>Metazoa</taxon>
        <taxon>Ecdysozoa</taxon>
        <taxon>Nematoda</taxon>
        <taxon>Chromadorea</taxon>
        <taxon>Rhabditida</taxon>
        <taxon>Tylenchina</taxon>
        <taxon>Panagrolaimomorpha</taxon>
        <taxon>Strongyloidoidea</taxon>
        <taxon>Steinernematidae</taxon>
        <taxon>Steinernema</taxon>
    </lineage>
</organism>
<keyword evidence="1" id="KW-1185">Reference proteome</keyword>
<name>A0A1I7Y395_9BILA</name>
<sequence>MDEVTFKFVDSVVELFGKETLDRLAQEMYQPLWKAAVDLHHRNRVYYRVVLRMTNQGIKHVFLDENYRPDSSVDLNIIRKNRRFIRIQWIKDYSDGSYWMLLIRWENVQPSGEPEIAKLLGSLAPQIDPSFSFNLIHNSPGCQCVLLPSLTNRVHLRSIDLSYYGPISHDFLKDQINNSPFLEKVTLAGKWPESVHPLLATFCLKEGPRRPVEVELWIETNLEIDINYLRTFFDAWKANGTLQCKLTVKGKLLPYEELQALKAMGLVVLVDPAWNKSTIALKHDEKKSFAICTQAFLDFSLSFYSCECDLP</sequence>
<proteinExistence type="predicted"/>
<protein>
    <submittedName>
        <fullName evidence="2">FBA_2 domain-containing protein</fullName>
    </submittedName>
</protein>